<keyword evidence="2" id="KW-0732">Signal</keyword>
<sequence length="286" mass="32754">MNMKKLLLYTLFLVFFQNAKAQLQFVVYFDNNKFQLNKTEQAKLDKWILENKTSKILSITGSTDEVGSSGFNDTLSQKRVNSIYSKVNGKIKIREDFKSISLGEKGATSPNKAENRKAIIHYILEKDLARENEILGIKPKVVVEEEIIPIEEENMNFPEGATLEDKIELSTKGTLIRLEDINFHVNTFAIIPSSKKSIDELIYVLKKYPKLKIEIQGHICCVNKDARNLSLDRARQVKRILMSEGIDDKRVKVKGFGVSKPKFAIPEKSEFEAARNRRVEIMILDK</sequence>
<keyword evidence="5" id="KW-1185">Reference proteome</keyword>
<comment type="caution">
    <text evidence="4">The sequence shown here is derived from an EMBL/GenBank/DDBJ whole genome shotgun (WGS) entry which is preliminary data.</text>
</comment>
<feature type="chain" id="PRO_5046297647" evidence="2">
    <location>
        <begin position="22"/>
        <end position="286"/>
    </location>
</feature>
<evidence type="ECO:0000313" key="4">
    <source>
        <dbReference type="EMBL" id="GAA4052572.1"/>
    </source>
</evidence>
<protein>
    <submittedName>
        <fullName evidence="4">OmpA family protein</fullName>
    </submittedName>
</protein>
<gene>
    <name evidence="4" type="ORF">GCM10022388_18580</name>
</gene>
<dbReference type="EMBL" id="BAABCS010000017">
    <property type="protein sequence ID" value="GAA4052572.1"/>
    <property type="molecule type" value="Genomic_DNA"/>
</dbReference>
<proteinExistence type="predicted"/>
<dbReference type="CDD" id="cd07185">
    <property type="entry name" value="OmpA_C-like"/>
    <property type="match status" value="1"/>
</dbReference>
<dbReference type="InterPro" id="IPR006665">
    <property type="entry name" value="OmpA-like"/>
</dbReference>
<dbReference type="PANTHER" id="PTHR30329:SF21">
    <property type="entry name" value="LIPOPROTEIN YIAD-RELATED"/>
    <property type="match status" value="1"/>
</dbReference>
<organism evidence="4 5">
    <name type="scientific">Flavobacterium chungnamense</name>
    <dbReference type="NCBI Taxonomy" id="706182"/>
    <lineage>
        <taxon>Bacteria</taxon>
        <taxon>Pseudomonadati</taxon>
        <taxon>Bacteroidota</taxon>
        <taxon>Flavobacteriia</taxon>
        <taxon>Flavobacteriales</taxon>
        <taxon>Flavobacteriaceae</taxon>
        <taxon>Flavobacterium</taxon>
    </lineage>
</organism>
<evidence type="ECO:0000259" key="3">
    <source>
        <dbReference type="PROSITE" id="PS51123"/>
    </source>
</evidence>
<dbReference type="PROSITE" id="PS51123">
    <property type="entry name" value="OMPA_2"/>
    <property type="match status" value="1"/>
</dbReference>
<evidence type="ECO:0000256" key="1">
    <source>
        <dbReference type="PROSITE-ProRule" id="PRU00473"/>
    </source>
</evidence>
<dbReference type="SUPFAM" id="SSF103088">
    <property type="entry name" value="OmpA-like"/>
    <property type="match status" value="2"/>
</dbReference>
<name>A0ABP7UTY5_9FLAO</name>
<evidence type="ECO:0000313" key="5">
    <source>
        <dbReference type="Proteomes" id="UP001500426"/>
    </source>
</evidence>
<feature type="signal peptide" evidence="2">
    <location>
        <begin position="1"/>
        <end position="21"/>
    </location>
</feature>
<keyword evidence="1" id="KW-0472">Membrane</keyword>
<dbReference type="InterPro" id="IPR050330">
    <property type="entry name" value="Bact_OuterMem_StrucFunc"/>
</dbReference>
<feature type="domain" description="OmpA-like" evidence="3">
    <location>
        <begin position="170"/>
        <end position="286"/>
    </location>
</feature>
<dbReference type="InterPro" id="IPR036737">
    <property type="entry name" value="OmpA-like_sf"/>
</dbReference>
<evidence type="ECO:0000256" key="2">
    <source>
        <dbReference type="SAM" id="SignalP"/>
    </source>
</evidence>
<dbReference type="PANTHER" id="PTHR30329">
    <property type="entry name" value="STATOR ELEMENT OF FLAGELLAR MOTOR COMPLEX"/>
    <property type="match status" value="1"/>
</dbReference>
<accession>A0ABP7UTY5</accession>
<dbReference type="Proteomes" id="UP001500426">
    <property type="component" value="Unassembled WGS sequence"/>
</dbReference>
<reference evidence="5" key="1">
    <citation type="journal article" date="2019" name="Int. J. Syst. Evol. Microbiol.">
        <title>The Global Catalogue of Microorganisms (GCM) 10K type strain sequencing project: providing services to taxonomists for standard genome sequencing and annotation.</title>
        <authorList>
            <consortium name="The Broad Institute Genomics Platform"/>
            <consortium name="The Broad Institute Genome Sequencing Center for Infectious Disease"/>
            <person name="Wu L."/>
            <person name="Ma J."/>
        </authorList>
    </citation>
    <scope>NUCLEOTIDE SEQUENCE [LARGE SCALE GENOMIC DNA]</scope>
    <source>
        <strain evidence="5">JCM 17068</strain>
    </source>
</reference>
<dbReference type="Pfam" id="PF00691">
    <property type="entry name" value="OmpA"/>
    <property type="match status" value="2"/>
</dbReference>
<dbReference type="Gene3D" id="3.30.1330.60">
    <property type="entry name" value="OmpA-like domain"/>
    <property type="match status" value="2"/>
</dbReference>